<name>A0A914QM16_9BILA</name>
<dbReference type="AlphaFoldDB" id="A0A914QM16"/>
<feature type="region of interest" description="Disordered" evidence="1">
    <location>
        <begin position="39"/>
        <end position="116"/>
    </location>
</feature>
<keyword evidence="2" id="KW-1185">Reference proteome</keyword>
<accession>A0A914QM16</accession>
<sequence length="116" mass="13026">MNNKDEFIDKFLKKLKSDRFKNDPRHQYFIDKNFARFIGSSGNQATPSQPSNIPVSHSAHFNCQKPCASNTPLPSDQESSLAAGRHSGPSKMTKSFSHKHFTDSSTSKSRSRSPIR</sequence>
<dbReference type="WBParaSite" id="PDA_v2.g3081.t1">
    <property type="protein sequence ID" value="PDA_v2.g3081.t1"/>
    <property type="gene ID" value="PDA_v2.g3081"/>
</dbReference>
<dbReference type="Proteomes" id="UP000887578">
    <property type="component" value="Unplaced"/>
</dbReference>
<reference evidence="3" key="1">
    <citation type="submission" date="2022-11" db="UniProtKB">
        <authorList>
            <consortium name="WormBaseParasite"/>
        </authorList>
    </citation>
    <scope>IDENTIFICATION</scope>
</reference>
<proteinExistence type="predicted"/>
<organism evidence="2 3">
    <name type="scientific">Panagrolaimus davidi</name>
    <dbReference type="NCBI Taxonomy" id="227884"/>
    <lineage>
        <taxon>Eukaryota</taxon>
        <taxon>Metazoa</taxon>
        <taxon>Ecdysozoa</taxon>
        <taxon>Nematoda</taxon>
        <taxon>Chromadorea</taxon>
        <taxon>Rhabditida</taxon>
        <taxon>Tylenchina</taxon>
        <taxon>Panagrolaimomorpha</taxon>
        <taxon>Panagrolaimoidea</taxon>
        <taxon>Panagrolaimidae</taxon>
        <taxon>Panagrolaimus</taxon>
    </lineage>
</organism>
<protein>
    <submittedName>
        <fullName evidence="3">Uncharacterized protein</fullName>
    </submittedName>
</protein>
<evidence type="ECO:0000256" key="1">
    <source>
        <dbReference type="SAM" id="MobiDB-lite"/>
    </source>
</evidence>
<evidence type="ECO:0000313" key="3">
    <source>
        <dbReference type="WBParaSite" id="PDA_v2.g3081.t1"/>
    </source>
</evidence>
<evidence type="ECO:0000313" key="2">
    <source>
        <dbReference type="Proteomes" id="UP000887578"/>
    </source>
</evidence>
<feature type="compositionally biased region" description="Polar residues" evidence="1">
    <location>
        <begin position="40"/>
        <end position="80"/>
    </location>
</feature>